<keyword evidence="3" id="KW-1185">Reference proteome</keyword>
<evidence type="ECO:0000313" key="2">
    <source>
        <dbReference type="EMBL" id="SMP05229.1"/>
    </source>
</evidence>
<evidence type="ECO:0000256" key="1">
    <source>
        <dbReference type="SAM" id="SignalP"/>
    </source>
</evidence>
<accession>A0ABY1NB38</accession>
<proteinExistence type="predicted"/>
<dbReference type="EMBL" id="FXUA01000001">
    <property type="protein sequence ID" value="SMP05229.1"/>
    <property type="molecule type" value="Genomic_DNA"/>
</dbReference>
<keyword evidence="1" id="KW-0732">Signal</keyword>
<feature type="chain" id="PRO_5047349984" evidence="1">
    <location>
        <begin position="20"/>
        <end position="142"/>
    </location>
</feature>
<dbReference type="Proteomes" id="UP001157915">
    <property type="component" value="Unassembled WGS sequence"/>
</dbReference>
<protein>
    <submittedName>
        <fullName evidence="2">Uncharacterized protein</fullName>
    </submittedName>
</protein>
<feature type="signal peptide" evidence="1">
    <location>
        <begin position="1"/>
        <end position="19"/>
    </location>
</feature>
<name>A0ABY1NB38_9BACT</name>
<dbReference type="RefSeq" id="WP_283411275.1">
    <property type="nucleotide sequence ID" value="NZ_FXUA01000001.1"/>
</dbReference>
<sequence>MKKFLTILGFLTISIFSFGQVPTDQTYKMTRQDNFDWLKKVNALDNKSQFESIRQRLLINRKATTIDQNLDSPIFIVDGILITDTVNLKTQNFLINKLTFENTYIVILEQQTEEFIWCKPFTGVIAMRITDNKMRKEFKKIK</sequence>
<organism evidence="2 3">
    <name type="scientific">Algoriphagus winogradskyi</name>
    <dbReference type="NCBI Taxonomy" id="237017"/>
    <lineage>
        <taxon>Bacteria</taxon>
        <taxon>Pseudomonadati</taxon>
        <taxon>Bacteroidota</taxon>
        <taxon>Cytophagia</taxon>
        <taxon>Cytophagales</taxon>
        <taxon>Cyclobacteriaceae</taxon>
        <taxon>Algoriphagus</taxon>
    </lineage>
</organism>
<gene>
    <name evidence="2" type="ORF">SAMN06265367_101333</name>
</gene>
<comment type="caution">
    <text evidence="2">The sequence shown here is derived from an EMBL/GenBank/DDBJ whole genome shotgun (WGS) entry which is preliminary data.</text>
</comment>
<evidence type="ECO:0000313" key="3">
    <source>
        <dbReference type="Proteomes" id="UP001157915"/>
    </source>
</evidence>
<reference evidence="2 3" key="1">
    <citation type="submission" date="2017-05" db="EMBL/GenBank/DDBJ databases">
        <authorList>
            <person name="Varghese N."/>
            <person name="Submissions S."/>
        </authorList>
    </citation>
    <scope>NUCLEOTIDE SEQUENCE [LARGE SCALE GENOMIC DNA]</scope>
    <source>
        <strain evidence="2 3">DSM 15360</strain>
    </source>
</reference>